<proteinExistence type="predicted"/>
<evidence type="ECO:0000313" key="3">
    <source>
        <dbReference type="Proteomes" id="UP000239867"/>
    </source>
</evidence>
<organism evidence="2 3">
    <name type="scientific">Desulfobulbus oralis</name>
    <dbReference type="NCBI Taxonomy" id="1986146"/>
    <lineage>
        <taxon>Bacteria</taxon>
        <taxon>Pseudomonadati</taxon>
        <taxon>Thermodesulfobacteriota</taxon>
        <taxon>Desulfobulbia</taxon>
        <taxon>Desulfobulbales</taxon>
        <taxon>Desulfobulbaceae</taxon>
        <taxon>Desulfobulbus</taxon>
    </lineage>
</organism>
<keyword evidence="3" id="KW-1185">Reference proteome</keyword>
<dbReference type="EMBL" id="CP021255">
    <property type="protein sequence ID" value="AVD71503.1"/>
    <property type="molecule type" value="Genomic_DNA"/>
</dbReference>
<evidence type="ECO:0000313" key="2">
    <source>
        <dbReference type="EMBL" id="AVD71503.1"/>
    </source>
</evidence>
<accession>A0A2L1GP94</accession>
<feature type="compositionally biased region" description="Polar residues" evidence="1">
    <location>
        <begin position="70"/>
        <end position="79"/>
    </location>
</feature>
<feature type="region of interest" description="Disordered" evidence="1">
    <location>
        <begin position="63"/>
        <end position="109"/>
    </location>
</feature>
<name>A0A2L1GP94_9BACT</name>
<reference evidence="2 3" key="1">
    <citation type="journal article" date="2018" name="MBio">
        <title>Insights into the evolution of host association through the isolation and characterization of a novel human periodontal pathobiont, Desulfobulbus oralis.</title>
        <authorList>
            <person name="Cross K.L."/>
            <person name="Chirania P."/>
            <person name="Xiong W."/>
            <person name="Beall C.J."/>
            <person name="Elkins J.G."/>
            <person name="Giannone R.J."/>
            <person name="Griffen A.L."/>
            <person name="Guss A.M."/>
            <person name="Hettich R.L."/>
            <person name="Joshi S.S."/>
            <person name="Mokrzan E.M."/>
            <person name="Martin R.K."/>
            <person name="Zhulin I.B."/>
            <person name="Leys E.J."/>
            <person name="Podar M."/>
        </authorList>
    </citation>
    <scope>NUCLEOTIDE SEQUENCE [LARGE SCALE GENOMIC DNA]</scope>
    <source>
        <strain evidence="2 3">ORNL</strain>
    </source>
</reference>
<dbReference type="Proteomes" id="UP000239867">
    <property type="component" value="Chromosome"/>
</dbReference>
<protein>
    <submittedName>
        <fullName evidence="2">Uncharacterized protein</fullName>
    </submittedName>
</protein>
<dbReference type="KEGG" id="deo:CAY53_08520"/>
<dbReference type="AlphaFoldDB" id="A0A2L1GP94"/>
<gene>
    <name evidence="2" type="ORF">CAY53_08520</name>
</gene>
<evidence type="ECO:0000256" key="1">
    <source>
        <dbReference type="SAM" id="MobiDB-lite"/>
    </source>
</evidence>
<sequence length="109" mass="11849">MAGKHGDKWRLFQRADSHPALPERTRIEVLAAMGRVAGKLQPVPAGNSALEKEMGDKTDRLPRRTAAPLSCNNHLQDSGRSALRRSAPQGPRFMGQCPCPRGTDSDHPG</sequence>